<dbReference type="RefSeq" id="WP_132246451.1">
    <property type="nucleotide sequence ID" value="NZ_SLWV01000020.1"/>
</dbReference>
<feature type="domain" description="AMP-dependent synthetase/ligase" evidence="1">
    <location>
        <begin position="95"/>
        <end position="288"/>
    </location>
</feature>
<name>A0A4R2KYP8_9FIRM</name>
<proteinExistence type="predicted"/>
<dbReference type="Proteomes" id="UP000294919">
    <property type="component" value="Unassembled WGS sequence"/>
</dbReference>
<dbReference type="SUPFAM" id="SSF56801">
    <property type="entry name" value="Acetyl-CoA synthetase-like"/>
    <property type="match status" value="1"/>
</dbReference>
<reference evidence="2 3" key="1">
    <citation type="submission" date="2019-03" db="EMBL/GenBank/DDBJ databases">
        <title>Genomic Encyclopedia of Type Strains, Phase IV (KMG-IV): sequencing the most valuable type-strain genomes for metagenomic binning, comparative biology and taxonomic classification.</title>
        <authorList>
            <person name="Goeker M."/>
        </authorList>
    </citation>
    <scope>NUCLEOTIDE SEQUENCE [LARGE SCALE GENOMIC DNA]</scope>
    <source>
        <strain evidence="2 3">DSM 102940</strain>
    </source>
</reference>
<protein>
    <submittedName>
        <fullName evidence="2">Phenylacetate-coenzyme A ligase PaaK-like adenylate-forming protein</fullName>
    </submittedName>
</protein>
<dbReference type="Pfam" id="PF00501">
    <property type="entry name" value="AMP-binding"/>
    <property type="match status" value="1"/>
</dbReference>
<dbReference type="NCBIfam" id="NF045666">
    <property type="entry name" value="DVU1553_fam_AMP"/>
    <property type="match status" value="1"/>
</dbReference>
<dbReference type="InterPro" id="IPR042099">
    <property type="entry name" value="ANL_N_sf"/>
</dbReference>
<evidence type="ECO:0000313" key="2">
    <source>
        <dbReference type="EMBL" id="TCO71825.1"/>
    </source>
</evidence>
<dbReference type="PANTHER" id="PTHR36932">
    <property type="entry name" value="CAPSULAR POLYSACCHARIDE BIOSYNTHESIS PROTEIN"/>
    <property type="match status" value="1"/>
</dbReference>
<dbReference type="GO" id="GO:0016874">
    <property type="term" value="F:ligase activity"/>
    <property type="evidence" value="ECO:0007669"/>
    <property type="project" value="UniProtKB-KW"/>
</dbReference>
<comment type="caution">
    <text evidence="2">The sequence shown here is derived from an EMBL/GenBank/DDBJ whole genome shotgun (WGS) entry which is preliminary data.</text>
</comment>
<dbReference type="InterPro" id="IPR053158">
    <property type="entry name" value="CapK_Type1_Caps_Biosynth"/>
</dbReference>
<keyword evidence="3" id="KW-1185">Reference proteome</keyword>
<dbReference type="PANTHER" id="PTHR36932:SF1">
    <property type="entry name" value="CAPSULAR POLYSACCHARIDE BIOSYNTHESIS PROTEIN"/>
    <property type="match status" value="1"/>
</dbReference>
<sequence length="433" mass="50496">MKLTPLENWILHRTSIGTKSREALEEYQFSQLIKTLNYAKEKSRYYRRELRHIDIDSIKSMRYFAAVPFTFPQDIIKNPRDFLCVAQKEIKRIVTMNTSGTSGDEKRIYFSEKDLKGTIDFFQHGMRCLIDQRDHVLVLLPGNAYGSIGDLLKKALRLSDIECIVHGVLTNLEEVKRCIEENNITCIVGIPMQVLYLSRMKSDVFRKHIKKVLLSTDYVPDVLVRELKDQFNCDVFNHYGMTEMGYGGGVECEALNGYHLREEDLYFEIVNPKTGAIVNDGQYGEVVFTTFNRQAMPLIRYRTGDIARFSTIACACGTFLKKMDKVIGRMTNKVVLKNSKEIHLRELDEIILAFREVLDYNATLYNDDMLSLLLILNDSSEFERMKEEITNRIYDRLNFKLDLDINWQPDDRTPKITNSMIKRKIYDFRKGEQ</sequence>
<organism evidence="2 3">
    <name type="scientific">Marinisporobacter balticus</name>
    <dbReference type="NCBI Taxonomy" id="2018667"/>
    <lineage>
        <taxon>Bacteria</taxon>
        <taxon>Bacillati</taxon>
        <taxon>Bacillota</taxon>
        <taxon>Clostridia</taxon>
        <taxon>Peptostreptococcales</taxon>
        <taxon>Thermotaleaceae</taxon>
        <taxon>Marinisporobacter</taxon>
    </lineage>
</organism>
<keyword evidence="2" id="KW-0436">Ligase</keyword>
<accession>A0A4R2KYP8</accession>
<dbReference type="Gene3D" id="3.40.50.12780">
    <property type="entry name" value="N-terminal domain of ligase-like"/>
    <property type="match status" value="1"/>
</dbReference>
<dbReference type="OrthoDB" id="580775at2"/>
<evidence type="ECO:0000313" key="3">
    <source>
        <dbReference type="Proteomes" id="UP000294919"/>
    </source>
</evidence>
<dbReference type="EMBL" id="SLWV01000020">
    <property type="protein sequence ID" value="TCO71825.1"/>
    <property type="molecule type" value="Genomic_DNA"/>
</dbReference>
<dbReference type="InterPro" id="IPR000873">
    <property type="entry name" value="AMP-dep_synth/lig_dom"/>
</dbReference>
<evidence type="ECO:0000259" key="1">
    <source>
        <dbReference type="Pfam" id="PF00501"/>
    </source>
</evidence>
<gene>
    <name evidence="2" type="ORF">EV214_12045</name>
</gene>
<dbReference type="AlphaFoldDB" id="A0A4R2KYP8"/>